<evidence type="ECO:0000313" key="2">
    <source>
        <dbReference type="EMBL" id="TWE12810.1"/>
    </source>
</evidence>
<protein>
    <recommendedName>
        <fullName evidence="4">Peptidase inhibitor family I36</fullName>
    </recommendedName>
</protein>
<dbReference type="RefSeq" id="WP_145227083.1">
    <property type="nucleotide sequence ID" value="NZ_VIVQ01000001.1"/>
</dbReference>
<evidence type="ECO:0008006" key="4">
    <source>
        <dbReference type="Google" id="ProtNLM"/>
    </source>
</evidence>
<feature type="signal peptide" evidence="1">
    <location>
        <begin position="1"/>
        <end position="25"/>
    </location>
</feature>
<dbReference type="EMBL" id="VIVQ01000001">
    <property type="protein sequence ID" value="TWE12810.1"/>
    <property type="molecule type" value="Genomic_DNA"/>
</dbReference>
<dbReference type="Proteomes" id="UP000318297">
    <property type="component" value="Unassembled WGS sequence"/>
</dbReference>
<dbReference type="PROSITE" id="PS51257">
    <property type="entry name" value="PROKAR_LIPOPROTEIN"/>
    <property type="match status" value="1"/>
</dbReference>
<feature type="chain" id="PRO_5021854561" description="Peptidase inhibitor family I36" evidence="1">
    <location>
        <begin position="26"/>
        <end position="130"/>
    </location>
</feature>
<keyword evidence="3" id="KW-1185">Reference proteome</keyword>
<comment type="caution">
    <text evidence="2">The sequence shown here is derived from an EMBL/GenBank/DDBJ whole genome shotgun (WGS) entry which is preliminary data.</text>
</comment>
<evidence type="ECO:0000256" key="1">
    <source>
        <dbReference type="SAM" id="SignalP"/>
    </source>
</evidence>
<keyword evidence="1" id="KW-0732">Signal</keyword>
<name>A0A561EB25_9MICO</name>
<gene>
    <name evidence="2" type="ORF">BKA23_1629</name>
</gene>
<organism evidence="2 3">
    <name type="scientific">Rudaeicoccus suwonensis</name>
    <dbReference type="NCBI Taxonomy" id="657409"/>
    <lineage>
        <taxon>Bacteria</taxon>
        <taxon>Bacillati</taxon>
        <taxon>Actinomycetota</taxon>
        <taxon>Actinomycetes</taxon>
        <taxon>Micrococcales</taxon>
        <taxon>Dermacoccaceae</taxon>
        <taxon>Rudaeicoccus</taxon>
    </lineage>
</organism>
<dbReference type="AlphaFoldDB" id="A0A561EB25"/>
<sequence length="130" mass="13526">MDTTRSSAGTLVAAAATLFVFSSCASTGTNEPPIFAYYCGYKDVAANLAEPLPLQSAHSSNDILPGPNLYYTSTGCSTGNRLSADPPSSAKIVNLAYAANGIPSLVQINVIADGYLIIGDREIPIKPDLK</sequence>
<accession>A0A561EB25</accession>
<evidence type="ECO:0000313" key="3">
    <source>
        <dbReference type="Proteomes" id="UP000318297"/>
    </source>
</evidence>
<reference evidence="2 3" key="1">
    <citation type="submission" date="2019-06" db="EMBL/GenBank/DDBJ databases">
        <title>Sequencing the genomes of 1000 actinobacteria strains.</title>
        <authorList>
            <person name="Klenk H.-P."/>
        </authorList>
    </citation>
    <scope>NUCLEOTIDE SEQUENCE [LARGE SCALE GENOMIC DNA]</scope>
    <source>
        <strain evidence="2 3">DSM 19560</strain>
    </source>
</reference>
<proteinExistence type="predicted"/>